<dbReference type="InterPro" id="IPR028994">
    <property type="entry name" value="Integrin_alpha_N"/>
</dbReference>
<evidence type="ECO:0000256" key="1">
    <source>
        <dbReference type="ARBA" id="ARBA00022729"/>
    </source>
</evidence>
<dbReference type="Pfam" id="PF13517">
    <property type="entry name" value="FG-GAP_3"/>
    <property type="match status" value="2"/>
</dbReference>
<evidence type="ECO:0000256" key="2">
    <source>
        <dbReference type="SAM" id="MobiDB-lite"/>
    </source>
</evidence>
<feature type="region of interest" description="Disordered" evidence="2">
    <location>
        <begin position="20"/>
        <end position="71"/>
    </location>
</feature>
<organism evidence="3 4">
    <name type="scientific">Nonomuraea corallina</name>
    <dbReference type="NCBI Taxonomy" id="2989783"/>
    <lineage>
        <taxon>Bacteria</taxon>
        <taxon>Bacillati</taxon>
        <taxon>Actinomycetota</taxon>
        <taxon>Actinomycetes</taxon>
        <taxon>Streptosporangiales</taxon>
        <taxon>Streptosporangiaceae</taxon>
        <taxon>Nonomuraea</taxon>
    </lineage>
</organism>
<dbReference type="SUPFAM" id="SSF69318">
    <property type="entry name" value="Integrin alpha N-terminal domain"/>
    <property type="match status" value="1"/>
</dbReference>
<gene>
    <name evidence="3" type="ORF">OUY22_23175</name>
</gene>
<dbReference type="PANTHER" id="PTHR13412">
    <property type="entry name" value="T-CELL IMMUNOMODULATORY PROTEIN HOMOLOG"/>
    <property type="match status" value="1"/>
</dbReference>
<sequence>MPRQVTIVLALGLLVAGCGGDPRPAPGAATATPAPSVTLPDTPSPSSPSPSGTAAVTPGAAGRGSGVDDLDGDGRADLVVVAEASDGRRHRAVVHGSARGLDPGSRTVLPPEPACAPRLPANGWGADLDGDGFTDVLGIQSDEDGPKLCVFWGPGGLTDGTPATLVTWPVKSSQAGGSVVPGDFDGDGFADLAASARPEGGLSDTELVVLSGPFGRDGTPARWTVQPSPSGKEFWQLTADRIDGRHATGLIVYEPGDDNQSAGWLLHATRGGPAKEGRRLNGGLSAAFGDFDGDGARDVAVGDSGSRNNEPGYETEPPSVDLTLTVYYGDGRTATHKGTAGPAVAGDFDGDGRDDLAFGGGGPYERHRPVRVYRGGPEGLRAGAELGGVREGRPYAAGDFDGDGDDEFVLSLGRDRAEYVVTDGKRELSRFTVTPG</sequence>
<proteinExistence type="predicted"/>
<dbReference type="PANTHER" id="PTHR13412:SF0">
    <property type="entry name" value="T-CELL IMMUNOMODULATORY PROTEIN"/>
    <property type="match status" value="1"/>
</dbReference>
<feature type="compositionally biased region" description="Low complexity" evidence="2">
    <location>
        <begin position="49"/>
        <end position="58"/>
    </location>
</feature>
<dbReference type="EMBL" id="JAPNNL010000102">
    <property type="protein sequence ID" value="MDA0636333.1"/>
    <property type="molecule type" value="Genomic_DNA"/>
</dbReference>
<evidence type="ECO:0000313" key="3">
    <source>
        <dbReference type="EMBL" id="MDA0636333.1"/>
    </source>
</evidence>
<feature type="region of interest" description="Disordered" evidence="2">
    <location>
        <begin position="295"/>
        <end position="318"/>
    </location>
</feature>
<feature type="region of interest" description="Disordered" evidence="2">
    <location>
        <begin position="89"/>
        <end position="108"/>
    </location>
</feature>
<reference evidence="3" key="1">
    <citation type="submission" date="2022-11" db="EMBL/GenBank/DDBJ databases">
        <title>Nonomuraea corallina sp. nov., a new species of the genus Nonomuraea isolated from sea side sediment in Thai sea.</title>
        <authorList>
            <person name="Ngamcharungchit C."/>
            <person name="Matsumoto A."/>
            <person name="Suriyachadkun C."/>
            <person name="Panbangred W."/>
            <person name="Inahashi Y."/>
            <person name="Intra B."/>
        </authorList>
    </citation>
    <scope>NUCLEOTIDE SEQUENCE</scope>
    <source>
        <strain evidence="3">MCN248</strain>
    </source>
</reference>
<accession>A0ABT4SH43</accession>
<keyword evidence="1" id="KW-0732">Signal</keyword>
<keyword evidence="4" id="KW-1185">Reference proteome</keyword>
<name>A0ABT4SH43_9ACTN</name>
<dbReference type="RefSeq" id="WP_270157197.1">
    <property type="nucleotide sequence ID" value="NZ_JAPNNL010000102.1"/>
</dbReference>
<dbReference type="InterPro" id="IPR013517">
    <property type="entry name" value="FG-GAP"/>
</dbReference>
<dbReference type="Gene3D" id="2.130.10.130">
    <property type="entry name" value="Integrin alpha, N-terminal"/>
    <property type="match status" value="2"/>
</dbReference>
<evidence type="ECO:0000313" key="4">
    <source>
        <dbReference type="Proteomes" id="UP001144036"/>
    </source>
</evidence>
<comment type="caution">
    <text evidence="3">The sequence shown here is derived from an EMBL/GenBank/DDBJ whole genome shotgun (WGS) entry which is preliminary data.</text>
</comment>
<dbReference type="Proteomes" id="UP001144036">
    <property type="component" value="Unassembled WGS sequence"/>
</dbReference>
<feature type="compositionally biased region" description="Low complexity" evidence="2">
    <location>
        <begin position="26"/>
        <end position="41"/>
    </location>
</feature>
<dbReference type="PROSITE" id="PS51257">
    <property type="entry name" value="PROKAR_LIPOPROTEIN"/>
    <property type="match status" value="1"/>
</dbReference>
<dbReference type="InterPro" id="IPR024881">
    <property type="entry name" value="Tip"/>
</dbReference>
<protein>
    <submittedName>
        <fullName evidence="3">VCBS repeat-containing protein</fullName>
    </submittedName>
</protein>